<dbReference type="Gene3D" id="1.10.520.40">
    <property type="entry name" value="CRISPR-associated protein Cse2"/>
    <property type="match status" value="1"/>
</dbReference>
<dbReference type="InterPro" id="IPR038287">
    <property type="entry name" value="Cse2_sf"/>
</dbReference>
<gene>
    <name evidence="1" type="primary">casB</name>
    <name evidence="1" type="ORF">RM423_01495</name>
</gene>
<dbReference type="InterPro" id="IPR013382">
    <property type="entry name" value="CRISPR-assoc_prot_Cse2"/>
</dbReference>
<proteinExistence type="predicted"/>
<dbReference type="NCBIfam" id="TIGR02548">
    <property type="entry name" value="casB_cse2"/>
    <property type="match status" value="1"/>
</dbReference>
<keyword evidence="2" id="KW-1185">Reference proteome</keyword>
<dbReference type="EMBL" id="JAVREH010000002">
    <property type="protein sequence ID" value="MDT0260063.1"/>
    <property type="molecule type" value="Genomic_DNA"/>
</dbReference>
<evidence type="ECO:0000313" key="1">
    <source>
        <dbReference type="EMBL" id="MDT0260063.1"/>
    </source>
</evidence>
<dbReference type="CDD" id="cd09731">
    <property type="entry name" value="Cse2_I-E"/>
    <property type="match status" value="1"/>
</dbReference>
<dbReference type="RefSeq" id="WP_311421225.1">
    <property type="nucleotide sequence ID" value="NZ_JAVREH010000002.1"/>
</dbReference>
<reference evidence="2" key="1">
    <citation type="submission" date="2023-07" db="EMBL/GenBank/DDBJ databases">
        <title>30 novel species of actinomycetes from the DSMZ collection.</title>
        <authorList>
            <person name="Nouioui I."/>
        </authorList>
    </citation>
    <scope>NUCLEOTIDE SEQUENCE [LARGE SCALE GENOMIC DNA]</scope>
    <source>
        <strain evidence="2">DSM 44399</strain>
    </source>
</reference>
<protein>
    <submittedName>
        <fullName evidence="1">Type I-E CRISPR-associated protein Cse2/CasB</fullName>
    </submittedName>
</protein>
<dbReference type="Proteomes" id="UP001183176">
    <property type="component" value="Unassembled WGS sequence"/>
</dbReference>
<dbReference type="Pfam" id="PF09485">
    <property type="entry name" value="CRISPR_Cse2"/>
    <property type="match status" value="1"/>
</dbReference>
<sequence>MPEPTQTGGTERAEVARAPGTRASRINDLVGFRVAALQKQFLAGSQSAQADLAKLRRAVGRRAGSVAEVWELTLEGVSPERYDSSPSAEEIAVHTAMGLYALHQRGNSAPMHVAGTGLGRAVARLSSPAIDSAELATNGVARRFGALATAVEMSEIEYHLRGLVTLLSGESVGLDYGRLAADLYRVQNPHAVDQVRLNWARDFYIRPEKPKTTTPTIENTETVKDAS</sequence>
<evidence type="ECO:0000313" key="2">
    <source>
        <dbReference type="Proteomes" id="UP001183176"/>
    </source>
</evidence>
<accession>A0ABU2J726</accession>
<organism evidence="1 2">
    <name type="scientific">Jatrophihabitans lederbergiae</name>
    <dbReference type="NCBI Taxonomy" id="3075547"/>
    <lineage>
        <taxon>Bacteria</taxon>
        <taxon>Bacillati</taxon>
        <taxon>Actinomycetota</taxon>
        <taxon>Actinomycetes</taxon>
        <taxon>Jatrophihabitantales</taxon>
        <taxon>Jatrophihabitantaceae</taxon>
        <taxon>Jatrophihabitans</taxon>
    </lineage>
</organism>
<comment type="caution">
    <text evidence="1">The sequence shown here is derived from an EMBL/GenBank/DDBJ whole genome shotgun (WGS) entry which is preliminary data.</text>
</comment>
<name>A0ABU2J726_9ACTN</name>